<dbReference type="Proteomes" id="UP001054837">
    <property type="component" value="Unassembled WGS sequence"/>
</dbReference>
<reference evidence="1 2" key="1">
    <citation type="submission" date="2021-06" db="EMBL/GenBank/DDBJ databases">
        <title>Caerostris darwini draft genome.</title>
        <authorList>
            <person name="Kono N."/>
            <person name="Arakawa K."/>
        </authorList>
    </citation>
    <scope>NUCLEOTIDE SEQUENCE [LARGE SCALE GENOMIC DNA]</scope>
</reference>
<evidence type="ECO:0000313" key="2">
    <source>
        <dbReference type="Proteomes" id="UP001054837"/>
    </source>
</evidence>
<comment type="caution">
    <text evidence="1">The sequence shown here is derived from an EMBL/GenBank/DDBJ whole genome shotgun (WGS) entry which is preliminary data.</text>
</comment>
<sequence>MVKSFILRAANTGVDQVAGRREGRYNSGQYIDSIWDSGDDQWISPMQPFPADPPSPTIKGWLDDSFGYISIALSVSICSRIFDVDIFL</sequence>
<proteinExistence type="predicted"/>
<organism evidence="1 2">
    <name type="scientific">Caerostris darwini</name>
    <dbReference type="NCBI Taxonomy" id="1538125"/>
    <lineage>
        <taxon>Eukaryota</taxon>
        <taxon>Metazoa</taxon>
        <taxon>Ecdysozoa</taxon>
        <taxon>Arthropoda</taxon>
        <taxon>Chelicerata</taxon>
        <taxon>Arachnida</taxon>
        <taxon>Araneae</taxon>
        <taxon>Araneomorphae</taxon>
        <taxon>Entelegynae</taxon>
        <taxon>Araneoidea</taxon>
        <taxon>Araneidae</taxon>
        <taxon>Caerostris</taxon>
    </lineage>
</organism>
<dbReference type="EMBL" id="BPLQ01004981">
    <property type="protein sequence ID" value="GIY11920.1"/>
    <property type="molecule type" value="Genomic_DNA"/>
</dbReference>
<protein>
    <submittedName>
        <fullName evidence="1">Uncharacterized protein</fullName>
    </submittedName>
</protein>
<evidence type="ECO:0000313" key="1">
    <source>
        <dbReference type="EMBL" id="GIY11920.1"/>
    </source>
</evidence>
<gene>
    <name evidence="1" type="ORF">CDAR_561481</name>
</gene>
<dbReference type="AlphaFoldDB" id="A0AAV4QRR1"/>
<name>A0AAV4QRR1_9ARAC</name>
<keyword evidence="2" id="KW-1185">Reference proteome</keyword>
<accession>A0AAV4QRR1</accession>